<keyword evidence="2" id="KW-0805">Transcription regulation</keyword>
<dbReference type="SUPFAM" id="SSF47413">
    <property type="entry name" value="lambda repressor-like DNA-binding domains"/>
    <property type="match status" value="1"/>
</dbReference>
<dbReference type="InterPro" id="IPR038722">
    <property type="entry name" value="Ner_HTH_dom"/>
</dbReference>
<name>Q0EWA6_9PROT</name>
<evidence type="ECO:0000256" key="1">
    <source>
        <dbReference type="ARBA" id="ARBA00006157"/>
    </source>
</evidence>
<keyword evidence="4" id="KW-0804">Transcription</keyword>
<evidence type="ECO:0000313" key="6">
    <source>
        <dbReference type="EMBL" id="EAU53565.1"/>
    </source>
</evidence>
<dbReference type="HOGENOM" id="CLU_162005_3_0_0"/>
<dbReference type="Pfam" id="PF13693">
    <property type="entry name" value="HTH_35"/>
    <property type="match status" value="1"/>
</dbReference>
<dbReference type="GO" id="GO:0003677">
    <property type="term" value="F:DNA binding"/>
    <property type="evidence" value="ECO:0007669"/>
    <property type="project" value="UniProtKB-KW"/>
</dbReference>
<evidence type="ECO:0000256" key="4">
    <source>
        <dbReference type="ARBA" id="ARBA00023163"/>
    </source>
</evidence>
<accession>Q0EWA6</accession>
<dbReference type="EMBL" id="AATS01000021">
    <property type="protein sequence ID" value="EAU53565.1"/>
    <property type="molecule type" value="Genomic_DNA"/>
</dbReference>
<dbReference type="InParanoid" id="Q0EWA6"/>
<dbReference type="Gene3D" id="1.10.260.40">
    <property type="entry name" value="lambda repressor-like DNA-binding domains"/>
    <property type="match status" value="1"/>
</dbReference>
<proteinExistence type="inferred from homology"/>
<evidence type="ECO:0000256" key="2">
    <source>
        <dbReference type="ARBA" id="ARBA00023015"/>
    </source>
</evidence>
<feature type="domain" description="Ner winged helix-turn-helix DNA-binding" evidence="5">
    <location>
        <begin position="13"/>
        <end position="82"/>
    </location>
</feature>
<keyword evidence="3" id="KW-0238">DNA-binding</keyword>
<dbReference type="eggNOG" id="COG3423">
    <property type="taxonomic scope" value="Bacteria"/>
</dbReference>
<dbReference type="Proteomes" id="UP000005297">
    <property type="component" value="Unassembled WGS sequence"/>
</dbReference>
<keyword evidence="7" id="KW-1185">Reference proteome</keyword>
<comment type="caution">
    <text evidence="6">The sequence shown here is derived from an EMBL/GenBank/DDBJ whole genome shotgun (WGS) entry which is preliminary data.</text>
</comment>
<dbReference type="FunCoup" id="Q0EWA6">
    <property type="interactions" value="7"/>
</dbReference>
<organism evidence="6 7">
    <name type="scientific">Mariprofundus ferrooxydans PV-1</name>
    <dbReference type="NCBI Taxonomy" id="314345"/>
    <lineage>
        <taxon>Bacteria</taxon>
        <taxon>Pseudomonadati</taxon>
        <taxon>Pseudomonadota</taxon>
        <taxon>Candidatius Mariprofundia</taxon>
        <taxon>Mariprofundales</taxon>
        <taxon>Mariprofundaceae</taxon>
        <taxon>Mariprofundus</taxon>
    </lineage>
</organism>
<dbReference type="InterPro" id="IPR010982">
    <property type="entry name" value="Lambda_DNA-bd_dom_sf"/>
</dbReference>
<protein>
    <recommendedName>
        <fullName evidence="5">Ner winged helix-turn-helix DNA-binding domain-containing protein</fullName>
    </recommendedName>
</protein>
<evidence type="ECO:0000259" key="5">
    <source>
        <dbReference type="Pfam" id="PF13693"/>
    </source>
</evidence>
<evidence type="ECO:0000313" key="7">
    <source>
        <dbReference type="Proteomes" id="UP000005297"/>
    </source>
</evidence>
<dbReference type="OrthoDB" id="5405994at2"/>
<reference evidence="6 7" key="1">
    <citation type="submission" date="2006-09" db="EMBL/GenBank/DDBJ databases">
        <authorList>
            <person name="Emerson D."/>
            <person name="Ferriera S."/>
            <person name="Johnson J."/>
            <person name="Kravitz S."/>
            <person name="Halpern A."/>
            <person name="Remington K."/>
            <person name="Beeson K."/>
            <person name="Tran B."/>
            <person name="Rogers Y.-H."/>
            <person name="Friedman R."/>
            <person name="Venter J.C."/>
        </authorList>
    </citation>
    <scope>NUCLEOTIDE SEQUENCE [LARGE SCALE GENOMIC DNA]</scope>
    <source>
        <strain evidence="6 7">PV-1</strain>
    </source>
</reference>
<sequence>MQPKRVKRPRTGWHREDIKAELRKRGWPLVRVSTEHGYARKSAQATLGHSWPKMERIIANILEVEPWEIWPHRYNDYGQPVQDGNPNMVKLSHAGRPRNVELQVVK</sequence>
<dbReference type="AlphaFoldDB" id="Q0EWA6"/>
<evidence type="ECO:0000256" key="3">
    <source>
        <dbReference type="ARBA" id="ARBA00023125"/>
    </source>
</evidence>
<comment type="similarity">
    <text evidence="1">Belongs to the ner transcriptional regulatory family.</text>
</comment>
<gene>
    <name evidence="6" type="ORF">SPV1_02968</name>
</gene>